<dbReference type="AlphaFoldDB" id="A0A0F9PSZ0"/>
<sequence length="110" mass="12535">MSIATAFTFLSKVFGKFSATFALFFLALAGSYYLGIINQMVFNIFFIGLLIMLLIDVTISFYLNQDKKIMLAKQEIFYIKDNYVEYRKTIVKAKSTEEHLKDLGMGAATD</sequence>
<dbReference type="EMBL" id="LAZR01002611">
    <property type="protein sequence ID" value="KKN27822.1"/>
    <property type="molecule type" value="Genomic_DNA"/>
</dbReference>
<feature type="transmembrane region" description="Helical" evidence="1">
    <location>
        <begin position="40"/>
        <end position="63"/>
    </location>
</feature>
<keyword evidence="1" id="KW-0472">Membrane</keyword>
<keyword evidence="1" id="KW-1133">Transmembrane helix</keyword>
<proteinExistence type="predicted"/>
<gene>
    <name evidence="2" type="ORF">LCGC14_0860430</name>
</gene>
<name>A0A0F9PSZ0_9ZZZZ</name>
<evidence type="ECO:0000313" key="2">
    <source>
        <dbReference type="EMBL" id="KKN27822.1"/>
    </source>
</evidence>
<evidence type="ECO:0000256" key="1">
    <source>
        <dbReference type="SAM" id="Phobius"/>
    </source>
</evidence>
<feature type="transmembrane region" description="Helical" evidence="1">
    <location>
        <begin position="13"/>
        <end position="34"/>
    </location>
</feature>
<keyword evidence="1" id="KW-0812">Transmembrane</keyword>
<protein>
    <submittedName>
        <fullName evidence="2">Uncharacterized protein</fullName>
    </submittedName>
</protein>
<organism evidence="2">
    <name type="scientific">marine sediment metagenome</name>
    <dbReference type="NCBI Taxonomy" id="412755"/>
    <lineage>
        <taxon>unclassified sequences</taxon>
        <taxon>metagenomes</taxon>
        <taxon>ecological metagenomes</taxon>
    </lineage>
</organism>
<feature type="non-terminal residue" evidence="2">
    <location>
        <position position="110"/>
    </location>
</feature>
<accession>A0A0F9PSZ0</accession>
<reference evidence="2" key="1">
    <citation type="journal article" date="2015" name="Nature">
        <title>Complex archaea that bridge the gap between prokaryotes and eukaryotes.</title>
        <authorList>
            <person name="Spang A."/>
            <person name="Saw J.H."/>
            <person name="Jorgensen S.L."/>
            <person name="Zaremba-Niedzwiedzka K."/>
            <person name="Martijn J."/>
            <person name="Lind A.E."/>
            <person name="van Eijk R."/>
            <person name="Schleper C."/>
            <person name="Guy L."/>
            <person name="Ettema T.J."/>
        </authorList>
    </citation>
    <scope>NUCLEOTIDE SEQUENCE</scope>
</reference>
<comment type="caution">
    <text evidence="2">The sequence shown here is derived from an EMBL/GenBank/DDBJ whole genome shotgun (WGS) entry which is preliminary data.</text>
</comment>